<accession>A0A7W4VNX4</accession>
<dbReference type="EMBL" id="JACHWB010000005">
    <property type="protein sequence ID" value="MBB3020665.1"/>
    <property type="molecule type" value="Genomic_DNA"/>
</dbReference>
<feature type="transmembrane region" description="Helical" evidence="1">
    <location>
        <begin position="7"/>
        <end position="27"/>
    </location>
</feature>
<gene>
    <name evidence="2" type="ORF">FHR70_003751</name>
</gene>
<dbReference type="RefSeq" id="WP_183452873.1">
    <property type="nucleotide sequence ID" value="NZ_JACHWB010000005.1"/>
</dbReference>
<protein>
    <submittedName>
        <fullName evidence="2">Uncharacterized protein</fullName>
    </submittedName>
</protein>
<sequence>MMNKTRIGTWIAAIVLGVVGSGVWENVVRPLLSWASEKLLYIGTLGATSYLNSIYVDIARGQYERAALSNYLLTMGFASVSIGGLVTLYFLIRFTRKREINLEQSGPLYRRLERFNSFFSMPIFLFLLTFLFVNFARDTYAVRAANHLVQVQTIVAPYVDERTRLELASRSAQIQNRDDYVKLLNEIDTIATKNKLYTPKFKVF</sequence>
<proteinExistence type="predicted"/>
<keyword evidence="1" id="KW-1133">Transmembrane helix</keyword>
<feature type="transmembrane region" description="Helical" evidence="1">
    <location>
        <begin position="118"/>
        <end position="136"/>
    </location>
</feature>
<feature type="transmembrane region" description="Helical" evidence="1">
    <location>
        <begin position="39"/>
        <end position="59"/>
    </location>
</feature>
<comment type="caution">
    <text evidence="2">The sequence shown here is derived from an EMBL/GenBank/DDBJ whole genome shotgun (WGS) entry which is preliminary data.</text>
</comment>
<dbReference type="Proteomes" id="UP000532010">
    <property type="component" value="Unassembled WGS sequence"/>
</dbReference>
<evidence type="ECO:0000313" key="2">
    <source>
        <dbReference type="EMBL" id="MBB3020665.1"/>
    </source>
</evidence>
<reference evidence="2 3" key="1">
    <citation type="submission" date="2020-08" db="EMBL/GenBank/DDBJ databases">
        <title>The Agave Microbiome: Exploring the role of microbial communities in plant adaptations to desert environments.</title>
        <authorList>
            <person name="Partida-Martinez L.P."/>
        </authorList>
    </citation>
    <scope>NUCLEOTIDE SEQUENCE [LARGE SCALE GENOMIC DNA]</scope>
    <source>
        <strain evidence="2 3">AT3.9</strain>
    </source>
</reference>
<feature type="transmembrane region" description="Helical" evidence="1">
    <location>
        <begin position="71"/>
        <end position="92"/>
    </location>
</feature>
<keyword evidence="3" id="KW-1185">Reference proteome</keyword>
<keyword evidence="1" id="KW-0472">Membrane</keyword>
<organism evidence="2 3">
    <name type="scientific">Microvirga lupini</name>
    <dbReference type="NCBI Taxonomy" id="420324"/>
    <lineage>
        <taxon>Bacteria</taxon>
        <taxon>Pseudomonadati</taxon>
        <taxon>Pseudomonadota</taxon>
        <taxon>Alphaproteobacteria</taxon>
        <taxon>Hyphomicrobiales</taxon>
        <taxon>Methylobacteriaceae</taxon>
        <taxon>Microvirga</taxon>
    </lineage>
</organism>
<evidence type="ECO:0000256" key="1">
    <source>
        <dbReference type="SAM" id="Phobius"/>
    </source>
</evidence>
<evidence type="ECO:0000313" key="3">
    <source>
        <dbReference type="Proteomes" id="UP000532010"/>
    </source>
</evidence>
<keyword evidence="1" id="KW-0812">Transmembrane</keyword>
<dbReference type="AlphaFoldDB" id="A0A7W4VNX4"/>
<name>A0A7W4VNX4_9HYPH</name>